<dbReference type="PANTHER" id="PTHR34072">
    <property type="entry name" value="ENZYMATIC POLYPROTEIN-RELATED"/>
    <property type="match status" value="1"/>
</dbReference>
<accession>A0AAV5JSC8</accession>
<comment type="caution">
    <text evidence="3">The sequence shown here is derived from an EMBL/GenBank/DDBJ whole genome shotgun (WGS) entry which is preliminary data.</text>
</comment>
<dbReference type="SUPFAM" id="SSF53098">
    <property type="entry name" value="Ribonuclease H-like"/>
    <property type="match status" value="1"/>
</dbReference>
<proteinExistence type="predicted"/>
<evidence type="ECO:0000259" key="2">
    <source>
        <dbReference type="Pfam" id="PF17919"/>
    </source>
</evidence>
<feature type="region of interest" description="Disordered" evidence="1">
    <location>
        <begin position="166"/>
        <end position="185"/>
    </location>
</feature>
<feature type="compositionally biased region" description="Basic and acidic residues" evidence="1">
    <location>
        <begin position="167"/>
        <end position="178"/>
    </location>
</feature>
<name>A0AAV5JSC8_9ROSI</name>
<dbReference type="InterPro" id="IPR041577">
    <property type="entry name" value="RT_RNaseH_2"/>
</dbReference>
<feature type="domain" description="Reverse transcriptase/retrotransposon-derived protein RNase H-like" evidence="2">
    <location>
        <begin position="307"/>
        <end position="359"/>
    </location>
</feature>
<sequence>MKNNNHPHSCKVEGQAACFVCRGLDHLAHDCLTYGEMRGVYEEQCNALGMGRELFSPYLETYNPSWRNHPNFSWKANQNHPTSSSNTWNSEAQPLRSYPTPQYNARPNRNILEETLKAFMEAQNKTNQKFDSILTQESTSYSENIKEVNAITTHAGKVIELLQKSPKLKDATPSSHEDDLLEEPEKEVPIRVPFPQALKTGKISDNQGTNLCQSDQGSMHHEKETPCQENYIFNRIGIVLGHIVSERGIEVDRAKIELISKLPTPKTVKDVRYFLGHAGFYRRFIQIFSAIAQPLCNLLAKDVEFNWTPKCEEAFQTLVTKLTTAPIIQSPNWSLPFEIMCDASNHVVGAVLGQRRERKPFVEFDLTIKDKKGVENVVADHLSRLESNDSNIENWSAQDKRKFLVEVPAVSYGVIHKVSTAYHPQTNVQAKLANREVKQILEKTVNPNRKDWSLRLSDALWAYRTVGISHCGHIALRAYRTAYKTILGMSPYRLVYGKACHLIYKAKLKVAHDKQILRKNFEPNQKVDLYDSRLHLHPGKLRSRWTGPFVVKQVFPNGAVEIEDPIDGRNF</sequence>
<keyword evidence="4" id="KW-1185">Reference proteome</keyword>
<dbReference type="Gene3D" id="3.30.420.10">
    <property type="entry name" value="Ribonuclease H-like superfamily/Ribonuclease H"/>
    <property type="match status" value="1"/>
</dbReference>
<evidence type="ECO:0000256" key="1">
    <source>
        <dbReference type="SAM" id="MobiDB-lite"/>
    </source>
</evidence>
<dbReference type="InterPro" id="IPR012337">
    <property type="entry name" value="RNaseH-like_sf"/>
</dbReference>
<dbReference type="Pfam" id="PF17919">
    <property type="entry name" value="RT_RNaseH_2"/>
    <property type="match status" value="1"/>
</dbReference>
<dbReference type="AlphaFoldDB" id="A0AAV5JSC8"/>
<organism evidence="3 4">
    <name type="scientific">Rubroshorea leprosula</name>
    <dbReference type="NCBI Taxonomy" id="152421"/>
    <lineage>
        <taxon>Eukaryota</taxon>
        <taxon>Viridiplantae</taxon>
        <taxon>Streptophyta</taxon>
        <taxon>Embryophyta</taxon>
        <taxon>Tracheophyta</taxon>
        <taxon>Spermatophyta</taxon>
        <taxon>Magnoliopsida</taxon>
        <taxon>eudicotyledons</taxon>
        <taxon>Gunneridae</taxon>
        <taxon>Pentapetalae</taxon>
        <taxon>rosids</taxon>
        <taxon>malvids</taxon>
        <taxon>Malvales</taxon>
        <taxon>Dipterocarpaceae</taxon>
        <taxon>Rubroshorea</taxon>
    </lineage>
</organism>
<feature type="compositionally biased region" description="Polar residues" evidence="1">
    <location>
        <begin position="73"/>
        <end position="92"/>
    </location>
</feature>
<dbReference type="Gene3D" id="3.30.70.270">
    <property type="match status" value="1"/>
</dbReference>
<dbReference type="EMBL" id="BPVZ01000039">
    <property type="protein sequence ID" value="GKV13635.1"/>
    <property type="molecule type" value="Genomic_DNA"/>
</dbReference>
<evidence type="ECO:0000313" key="4">
    <source>
        <dbReference type="Proteomes" id="UP001054252"/>
    </source>
</evidence>
<dbReference type="PANTHER" id="PTHR34072:SF57">
    <property type="entry name" value="RNA-DIRECTED DNA POLYMERASE"/>
    <property type="match status" value="1"/>
</dbReference>
<dbReference type="GO" id="GO:0003676">
    <property type="term" value="F:nucleic acid binding"/>
    <property type="evidence" value="ECO:0007669"/>
    <property type="project" value="InterPro"/>
</dbReference>
<feature type="region of interest" description="Disordered" evidence="1">
    <location>
        <begin position="73"/>
        <end position="106"/>
    </location>
</feature>
<reference evidence="3 4" key="1">
    <citation type="journal article" date="2021" name="Commun. Biol.">
        <title>The genome of Shorea leprosula (Dipterocarpaceae) highlights the ecological relevance of drought in aseasonal tropical rainforests.</title>
        <authorList>
            <person name="Ng K.K.S."/>
            <person name="Kobayashi M.J."/>
            <person name="Fawcett J.A."/>
            <person name="Hatakeyama M."/>
            <person name="Paape T."/>
            <person name="Ng C.H."/>
            <person name="Ang C.C."/>
            <person name="Tnah L.H."/>
            <person name="Lee C.T."/>
            <person name="Nishiyama T."/>
            <person name="Sese J."/>
            <person name="O'Brien M.J."/>
            <person name="Copetti D."/>
            <person name="Mohd Noor M.I."/>
            <person name="Ong R.C."/>
            <person name="Putra M."/>
            <person name="Sireger I.Z."/>
            <person name="Indrioko S."/>
            <person name="Kosugi Y."/>
            <person name="Izuno A."/>
            <person name="Isagi Y."/>
            <person name="Lee S.L."/>
            <person name="Shimizu K.K."/>
        </authorList>
    </citation>
    <scope>NUCLEOTIDE SEQUENCE [LARGE SCALE GENOMIC DNA]</scope>
    <source>
        <strain evidence="3">214</strain>
    </source>
</reference>
<dbReference type="SUPFAM" id="SSF56672">
    <property type="entry name" value="DNA/RNA polymerases"/>
    <property type="match status" value="1"/>
</dbReference>
<dbReference type="InterPro" id="IPR043502">
    <property type="entry name" value="DNA/RNA_pol_sf"/>
</dbReference>
<dbReference type="Proteomes" id="UP001054252">
    <property type="component" value="Unassembled WGS sequence"/>
</dbReference>
<dbReference type="FunFam" id="3.30.70.270:FF:000026">
    <property type="entry name" value="Transposon Ty3-G Gag-Pol polyprotein"/>
    <property type="match status" value="1"/>
</dbReference>
<dbReference type="InterPro" id="IPR043128">
    <property type="entry name" value="Rev_trsase/Diguanyl_cyclase"/>
</dbReference>
<dbReference type="InterPro" id="IPR036397">
    <property type="entry name" value="RNaseH_sf"/>
</dbReference>
<evidence type="ECO:0000313" key="3">
    <source>
        <dbReference type="EMBL" id="GKV13635.1"/>
    </source>
</evidence>
<protein>
    <recommendedName>
        <fullName evidence="2">Reverse transcriptase/retrotransposon-derived protein RNase H-like domain-containing protein</fullName>
    </recommendedName>
</protein>
<gene>
    <name evidence="3" type="ORF">SLEP1_g24623</name>
</gene>